<evidence type="ECO:0000256" key="9">
    <source>
        <dbReference type="ARBA" id="ARBA00022741"/>
    </source>
</evidence>
<dbReference type="HOGENOM" id="CLU_031397_0_0_0"/>
<dbReference type="GO" id="GO:0061710">
    <property type="term" value="F:L-threonylcarbamoyladenylate synthase"/>
    <property type="evidence" value="ECO:0007669"/>
    <property type="project" value="UniProtKB-EC"/>
</dbReference>
<dbReference type="GO" id="GO:0005524">
    <property type="term" value="F:ATP binding"/>
    <property type="evidence" value="ECO:0007669"/>
    <property type="project" value="UniProtKB-UniRule"/>
</dbReference>
<feature type="domain" description="YrdC-like" evidence="15">
    <location>
        <begin position="4"/>
        <end position="190"/>
    </location>
</feature>
<comment type="catalytic activity">
    <reaction evidence="12 13">
        <text>L-threonine + hydrogencarbonate + ATP = L-threonylcarbamoyladenylate + diphosphate + H2O</text>
        <dbReference type="Rhea" id="RHEA:36407"/>
        <dbReference type="ChEBI" id="CHEBI:15377"/>
        <dbReference type="ChEBI" id="CHEBI:17544"/>
        <dbReference type="ChEBI" id="CHEBI:30616"/>
        <dbReference type="ChEBI" id="CHEBI:33019"/>
        <dbReference type="ChEBI" id="CHEBI:57926"/>
        <dbReference type="ChEBI" id="CHEBI:73682"/>
        <dbReference type="EC" id="2.7.7.87"/>
    </reaction>
</comment>
<evidence type="ECO:0000313" key="16">
    <source>
        <dbReference type="EMBL" id="ABF43092.1"/>
    </source>
</evidence>
<feature type="binding site" evidence="14">
    <location>
        <position position="108"/>
    </location>
    <ligand>
        <name>ATP</name>
        <dbReference type="ChEBI" id="CHEBI:30616"/>
    </ligand>
</feature>
<evidence type="ECO:0000256" key="6">
    <source>
        <dbReference type="ARBA" id="ARBA00022679"/>
    </source>
</evidence>
<dbReference type="InterPro" id="IPR010923">
    <property type="entry name" value="T(6)A37_SUA5"/>
</dbReference>
<organism evidence="16 17">
    <name type="scientific">Koribacter versatilis (strain Ellin345)</name>
    <dbReference type="NCBI Taxonomy" id="204669"/>
    <lineage>
        <taxon>Bacteria</taxon>
        <taxon>Pseudomonadati</taxon>
        <taxon>Acidobacteriota</taxon>
        <taxon>Terriglobia</taxon>
        <taxon>Terriglobales</taxon>
        <taxon>Candidatus Korobacteraceae</taxon>
        <taxon>Candidatus Korobacter</taxon>
    </lineage>
</organism>
<feature type="binding site" evidence="14">
    <location>
        <position position="132"/>
    </location>
    <ligand>
        <name>L-threonine</name>
        <dbReference type="ChEBI" id="CHEBI:57926"/>
    </ligand>
</feature>
<dbReference type="AlphaFoldDB" id="Q1IJ58"/>
<keyword evidence="8 13" id="KW-0548">Nucleotidyltransferase</keyword>
<accession>Q1IJ58</accession>
<dbReference type="PROSITE" id="PS51163">
    <property type="entry name" value="YRDC"/>
    <property type="match status" value="1"/>
</dbReference>
<dbReference type="PIRSF" id="PIRSF004930">
    <property type="entry name" value="Tln_factor_SUA5"/>
    <property type="match status" value="1"/>
</dbReference>
<protein>
    <recommendedName>
        <fullName evidence="4 13">Threonylcarbamoyl-AMP synthase</fullName>
        <shortName evidence="13">TC-AMP synthase</shortName>
        <ecNumber evidence="3 13">2.7.7.87</ecNumber>
    </recommendedName>
    <alternativeName>
        <fullName evidence="11 13">L-threonylcarbamoyladenylate synthase</fullName>
    </alternativeName>
</protein>
<feature type="binding site" evidence="14">
    <location>
        <position position="142"/>
    </location>
    <ligand>
        <name>L-threonine</name>
        <dbReference type="ChEBI" id="CHEBI:57926"/>
    </ligand>
</feature>
<feature type="binding site" evidence="14">
    <location>
        <position position="58"/>
    </location>
    <ligand>
        <name>L-threonine</name>
        <dbReference type="ChEBI" id="CHEBI:57926"/>
    </ligand>
</feature>
<dbReference type="EMBL" id="CP000360">
    <property type="protein sequence ID" value="ABF43092.1"/>
    <property type="molecule type" value="Genomic_DNA"/>
</dbReference>
<keyword evidence="6 13" id="KW-0808">Transferase</keyword>
<comment type="subcellular location">
    <subcellularLocation>
        <location evidence="1 13">Cytoplasm</location>
    </subcellularLocation>
</comment>
<gene>
    <name evidence="16" type="ordered locus">Acid345_4092</name>
</gene>
<sequence>MTDPAEIQAAARLLKAGRLVSFPTETVYGLGANALDAEAVARIYAAKGRPATSPLIVHVDSVEMAKSLVTAWPDAADALARAFWPGPLTLVLPARDVVPPIVRAGLPTVGVRMPDHPLAQALIRAAGVPLAAPSANRFTQISPTTAEHVRRSLGDSVEMVLDGGPCAVGIESTVLSLAGPRAVLLRPGGVTRAQIEAVIGPIGDADEAPEGAHPSPGMHPRHYSPRTRLLLVKDGEVPRDGRGIYLSYGRKSPPYAARRMGHPNLTVVEMPASAEKYAARLYDELHRADDGGFDWIAVEQVPETPEWEGVRDRVKRAAVRE</sequence>
<dbReference type="EnsemblBacteria" id="ABF43092">
    <property type="protein sequence ID" value="ABF43092"/>
    <property type="gene ID" value="Acid345_4092"/>
</dbReference>
<evidence type="ECO:0000256" key="13">
    <source>
        <dbReference type="PIRNR" id="PIRNR004930"/>
    </source>
</evidence>
<dbReference type="InterPro" id="IPR017945">
    <property type="entry name" value="DHBP_synth_RibB-like_a/b_dom"/>
</dbReference>
<dbReference type="eggNOG" id="COG0009">
    <property type="taxonomic scope" value="Bacteria"/>
</dbReference>
<dbReference type="Pfam" id="PF01300">
    <property type="entry name" value="Sua5_yciO_yrdC"/>
    <property type="match status" value="1"/>
</dbReference>
<reference evidence="16 17" key="1">
    <citation type="journal article" date="2009" name="Appl. Environ. Microbiol.">
        <title>Three genomes from the phylum Acidobacteria provide insight into the lifestyles of these microorganisms in soils.</title>
        <authorList>
            <person name="Ward N.L."/>
            <person name="Challacombe J.F."/>
            <person name="Janssen P.H."/>
            <person name="Henrissat B."/>
            <person name="Coutinho P.M."/>
            <person name="Wu M."/>
            <person name="Xie G."/>
            <person name="Haft D.H."/>
            <person name="Sait M."/>
            <person name="Badger J."/>
            <person name="Barabote R.D."/>
            <person name="Bradley B."/>
            <person name="Brettin T.S."/>
            <person name="Brinkac L.M."/>
            <person name="Bruce D."/>
            <person name="Creasy T."/>
            <person name="Daugherty S.C."/>
            <person name="Davidsen T.M."/>
            <person name="DeBoy R.T."/>
            <person name="Detter J.C."/>
            <person name="Dodson R.J."/>
            <person name="Durkin A.S."/>
            <person name="Ganapathy A."/>
            <person name="Gwinn-Giglio M."/>
            <person name="Han C.S."/>
            <person name="Khouri H."/>
            <person name="Kiss H."/>
            <person name="Kothari S.P."/>
            <person name="Madupu R."/>
            <person name="Nelson K.E."/>
            <person name="Nelson W.C."/>
            <person name="Paulsen I."/>
            <person name="Penn K."/>
            <person name="Ren Q."/>
            <person name="Rosovitz M.J."/>
            <person name="Selengut J.D."/>
            <person name="Shrivastava S."/>
            <person name="Sullivan S.A."/>
            <person name="Tapia R."/>
            <person name="Thompson L.S."/>
            <person name="Watkins K.L."/>
            <person name="Yang Q."/>
            <person name="Yu C."/>
            <person name="Zafar N."/>
            <person name="Zhou L."/>
            <person name="Kuske C.R."/>
        </authorList>
    </citation>
    <scope>NUCLEOTIDE SEQUENCE [LARGE SCALE GENOMIC DNA]</scope>
    <source>
        <strain evidence="16 17">Ellin345</strain>
    </source>
</reference>
<dbReference type="FunFam" id="3.90.870.10:FF:000009">
    <property type="entry name" value="Threonylcarbamoyl-AMP synthase, putative"/>
    <property type="match status" value="1"/>
</dbReference>
<evidence type="ECO:0000256" key="10">
    <source>
        <dbReference type="ARBA" id="ARBA00022840"/>
    </source>
</evidence>
<dbReference type="RefSeq" id="WP_011524891.1">
    <property type="nucleotide sequence ID" value="NC_008009.1"/>
</dbReference>
<feature type="binding site" evidence="14">
    <location>
        <position position="186"/>
    </location>
    <ligand>
        <name>ATP</name>
        <dbReference type="ChEBI" id="CHEBI:30616"/>
    </ligand>
</feature>
<evidence type="ECO:0000256" key="8">
    <source>
        <dbReference type="ARBA" id="ARBA00022695"/>
    </source>
</evidence>
<dbReference type="EC" id="2.7.7.87" evidence="3 13"/>
<dbReference type="InterPro" id="IPR038385">
    <property type="entry name" value="Sua5/YwlC_C"/>
</dbReference>
<evidence type="ECO:0000256" key="5">
    <source>
        <dbReference type="ARBA" id="ARBA00022490"/>
    </source>
</evidence>
<comment type="similarity">
    <text evidence="2 13">Belongs to the SUA5 family.</text>
</comment>
<name>Q1IJ58_KORVE</name>
<dbReference type="InterPro" id="IPR006070">
    <property type="entry name" value="Sua5-like_dom"/>
</dbReference>
<feature type="binding site" evidence="14">
    <location>
        <position position="49"/>
    </location>
    <ligand>
        <name>ATP</name>
        <dbReference type="ChEBI" id="CHEBI:30616"/>
    </ligand>
</feature>
<dbReference type="Proteomes" id="UP000002432">
    <property type="component" value="Chromosome"/>
</dbReference>
<feature type="binding site" evidence="14">
    <location>
        <position position="223"/>
    </location>
    <ligand>
        <name>ATP</name>
        <dbReference type="ChEBI" id="CHEBI:30616"/>
    </ligand>
</feature>
<keyword evidence="5 13" id="KW-0963">Cytoplasm</keyword>
<dbReference type="STRING" id="204669.Acid345_4092"/>
<dbReference type="GO" id="GO:0000049">
    <property type="term" value="F:tRNA binding"/>
    <property type="evidence" value="ECO:0007669"/>
    <property type="project" value="TreeGrafter"/>
</dbReference>
<proteinExistence type="inferred from homology"/>
<dbReference type="InterPro" id="IPR005145">
    <property type="entry name" value="Sua5_C"/>
</dbReference>
<comment type="function">
    <text evidence="13">Required for the formation of a threonylcarbamoyl group on adenosine at position 37 (t(6)A37) in tRNAs that read codons beginning with adenine.</text>
</comment>
<feature type="binding site" evidence="14">
    <location>
        <position position="112"/>
    </location>
    <ligand>
        <name>L-threonine</name>
        <dbReference type="ChEBI" id="CHEBI:57926"/>
    </ligand>
</feature>
<dbReference type="NCBIfam" id="TIGR00057">
    <property type="entry name" value="L-threonylcarbamoyladenylate synthase"/>
    <property type="match status" value="1"/>
</dbReference>
<dbReference type="PANTHER" id="PTHR17490">
    <property type="entry name" value="SUA5"/>
    <property type="match status" value="1"/>
</dbReference>
<keyword evidence="7 13" id="KW-0819">tRNA processing</keyword>
<dbReference type="GO" id="GO:0008033">
    <property type="term" value="P:tRNA processing"/>
    <property type="evidence" value="ECO:0007669"/>
    <property type="project" value="UniProtKB-KW"/>
</dbReference>
<dbReference type="GO" id="GO:0006450">
    <property type="term" value="P:regulation of translational fidelity"/>
    <property type="evidence" value="ECO:0007669"/>
    <property type="project" value="TreeGrafter"/>
</dbReference>
<dbReference type="SUPFAM" id="SSF55821">
    <property type="entry name" value="YrdC/RibB"/>
    <property type="match status" value="1"/>
</dbReference>
<evidence type="ECO:0000259" key="15">
    <source>
        <dbReference type="PROSITE" id="PS51163"/>
    </source>
</evidence>
<evidence type="ECO:0000313" key="17">
    <source>
        <dbReference type="Proteomes" id="UP000002432"/>
    </source>
</evidence>
<dbReference type="GO" id="GO:0005737">
    <property type="term" value="C:cytoplasm"/>
    <property type="evidence" value="ECO:0007669"/>
    <property type="project" value="UniProtKB-SubCell"/>
</dbReference>
<feature type="binding site" evidence="14">
    <location>
        <position position="172"/>
    </location>
    <ligand>
        <name>L-threonine</name>
        <dbReference type="ChEBI" id="CHEBI:57926"/>
    </ligand>
</feature>
<keyword evidence="10 13" id="KW-0067">ATP-binding</keyword>
<evidence type="ECO:0000256" key="11">
    <source>
        <dbReference type="ARBA" id="ARBA00029774"/>
    </source>
</evidence>
<keyword evidence="17" id="KW-1185">Reference proteome</keyword>
<evidence type="ECO:0000256" key="2">
    <source>
        <dbReference type="ARBA" id="ARBA00007663"/>
    </source>
</evidence>
<evidence type="ECO:0000256" key="7">
    <source>
        <dbReference type="ARBA" id="ARBA00022694"/>
    </source>
</evidence>
<dbReference type="Pfam" id="PF03481">
    <property type="entry name" value="Sua5_C"/>
    <property type="match status" value="1"/>
</dbReference>
<evidence type="ECO:0000256" key="14">
    <source>
        <dbReference type="PIRSR" id="PIRSR004930-1"/>
    </source>
</evidence>
<evidence type="ECO:0000256" key="3">
    <source>
        <dbReference type="ARBA" id="ARBA00012584"/>
    </source>
</evidence>
<feature type="binding site" evidence="14">
    <location>
        <position position="26"/>
    </location>
    <ligand>
        <name>L-threonine</name>
        <dbReference type="ChEBI" id="CHEBI:57926"/>
    </ligand>
</feature>
<dbReference type="Gene3D" id="3.40.50.11030">
    <property type="entry name" value="Threonylcarbamoyl-AMP synthase, C-terminal domain"/>
    <property type="match status" value="1"/>
</dbReference>
<evidence type="ECO:0000256" key="1">
    <source>
        <dbReference type="ARBA" id="ARBA00004496"/>
    </source>
</evidence>
<dbReference type="GO" id="GO:0003725">
    <property type="term" value="F:double-stranded RNA binding"/>
    <property type="evidence" value="ECO:0007669"/>
    <property type="project" value="UniProtKB-UniRule"/>
</dbReference>
<dbReference type="InterPro" id="IPR050156">
    <property type="entry name" value="TC-AMP_synthase_SUA5"/>
</dbReference>
<dbReference type="Gene3D" id="3.90.870.10">
    <property type="entry name" value="DHBP synthase"/>
    <property type="match status" value="1"/>
</dbReference>
<dbReference type="PANTHER" id="PTHR17490:SF16">
    <property type="entry name" value="THREONYLCARBAMOYL-AMP SYNTHASE"/>
    <property type="match status" value="1"/>
</dbReference>
<keyword evidence="9 13" id="KW-0547">Nucleotide-binding</keyword>
<evidence type="ECO:0000256" key="4">
    <source>
        <dbReference type="ARBA" id="ARBA00015492"/>
    </source>
</evidence>
<evidence type="ECO:0000256" key="12">
    <source>
        <dbReference type="ARBA" id="ARBA00048366"/>
    </source>
</evidence>
<dbReference type="KEGG" id="aba:Acid345_4092"/>
<feature type="binding site" evidence="14">
    <location>
        <position position="134"/>
    </location>
    <ligand>
        <name>ATP</name>
        <dbReference type="ChEBI" id="CHEBI:30616"/>
    </ligand>
</feature>